<reference evidence="1" key="2">
    <citation type="submission" date="2014-03" db="EMBL/GenBank/DDBJ databases">
        <title>Candidatus Competibacter-lineage genomes retrieved from metagenomes reveal functional metabolic diversity.</title>
        <authorList>
            <person name="McIlroy S.J."/>
            <person name="Albertsen M."/>
            <person name="Andresen E.K."/>
            <person name="Saunders A.M."/>
            <person name="Kristiansen R."/>
            <person name="Stokholm-Bjerregaard M."/>
            <person name="Nielsen K.L."/>
            <person name="Nielsen P.H."/>
        </authorList>
    </citation>
    <scope>NUCLEOTIDE SEQUENCE</scope>
    <source>
        <strain evidence="1">Run_A_D11</strain>
    </source>
</reference>
<sequence>MCAKSHAFVATFPVRWQVYEQERITFVMEKSCPVQYLAAISTNAVEQKYATKTRIARRKPTREIIAGSCGNFYCLCWKIGRRYTN</sequence>
<accession>W6M6R3</accession>
<organism evidence="1 2">
    <name type="scientific">Candidatus Competibacter denitrificans Run_A_D11</name>
    <dbReference type="NCBI Taxonomy" id="1400863"/>
    <lineage>
        <taxon>Bacteria</taxon>
        <taxon>Pseudomonadati</taxon>
        <taxon>Pseudomonadota</taxon>
        <taxon>Gammaproteobacteria</taxon>
        <taxon>Candidatus Competibacteraceae</taxon>
        <taxon>Candidatus Competibacter</taxon>
    </lineage>
</organism>
<evidence type="ECO:0000313" key="1">
    <source>
        <dbReference type="EMBL" id="CDI03377.1"/>
    </source>
</evidence>
<gene>
    <name evidence="1" type="ORF">BN873_470119</name>
</gene>
<proteinExistence type="predicted"/>
<protein>
    <submittedName>
        <fullName evidence="1">Uncharacterized protein</fullName>
    </submittedName>
</protein>
<dbReference type="STRING" id="1400863.BN873_470119"/>
<comment type="caution">
    <text evidence="1">The sequence shown here is derived from an EMBL/GenBank/DDBJ whole genome shotgun (WGS) entry which is preliminary data.</text>
</comment>
<dbReference type="AlphaFoldDB" id="W6M6R3"/>
<keyword evidence="2" id="KW-1185">Reference proteome</keyword>
<dbReference type="Proteomes" id="UP000035760">
    <property type="component" value="Unassembled WGS sequence"/>
</dbReference>
<name>W6M6R3_9GAMM</name>
<evidence type="ECO:0000313" key="2">
    <source>
        <dbReference type="Proteomes" id="UP000035760"/>
    </source>
</evidence>
<dbReference type="EMBL" id="CBTJ020000055">
    <property type="protein sequence ID" value="CDI03377.1"/>
    <property type="molecule type" value="Genomic_DNA"/>
</dbReference>
<reference evidence="1" key="1">
    <citation type="submission" date="2013-07" db="EMBL/GenBank/DDBJ databases">
        <authorList>
            <person name="McIlroy S."/>
        </authorList>
    </citation>
    <scope>NUCLEOTIDE SEQUENCE [LARGE SCALE GENOMIC DNA]</scope>
    <source>
        <strain evidence="1">Run_A_D11</strain>
    </source>
</reference>